<dbReference type="OrthoDB" id="232872at2"/>
<evidence type="ECO:0000313" key="1">
    <source>
        <dbReference type="EMBL" id="SCY08529.1"/>
    </source>
</evidence>
<keyword evidence="2" id="KW-1185">Reference proteome</keyword>
<accession>A0A0P9ECF0</accession>
<dbReference type="EMBL" id="FMUN01000003">
    <property type="protein sequence ID" value="SCY08529.1"/>
    <property type="molecule type" value="Genomic_DNA"/>
</dbReference>
<gene>
    <name evidence="1" type="ORF">SAMN05661077_1137</name>
</gene>
<sequence>MKLQDAVEYMSSRYLWRILGSYRTESRKPDEEKTREILVHDTPSLVDPANVGQRLDLARTNPDNRILYRFLIEALLEEREHQLEEGELLDRVQAKEQAIIEEAGQGSEALQYKDADSLRVYRTVLEAALEGGISLDQGRLLAQLRQTLGLTLRDHYRLQAQLNAFPKAGNGVHTDAEIEQGIKELQIKGCVFYANNHPDGMQCLVPEELAPGLKQSIGLELPRSVFERMLTEQLNKDQLYTILKAGGVPTSGSKEEQIARVLMADLQPSEALDALTNAELGDICRNLHQVRVSGTKEQRITNIIGYYDELRILSDEEATNDRARFYGVLAWLAERNRDNLYINKVITKDREIEGAFEEGTRYLVTEKLGVSLIDMAGSKHADGGFTHPSGQSIFLWDNKSKEGPYDFPENEYDQFKHYIQNAERRVTAFLVVVPDYTEEALAKATRLKSESGTDTDVGLIRAADLKWLAENWSHYAGNRSFNPDVLNLHGGVDRVRLENQLKAFYC</sequence>
<dbReference type="Gene3D" id="3.40.91.30">
    <property type="match status" value="1"/>
</dbReference>
<evidence type="ECO:0008006" key="3">
    <source>
        <dbReference type="Google" id="ProtNLM"/>
    </source>
</evidence>
<dbReference type="Proteomes" id="UP000183104">
    <property type="component" value="Unassembled WGS sequence"/>
</dbReference>
<protein>
    <recommendedName>
        <fullName evidence="3">SAP domain-containing protein</fullName>
    </recommendedName>
</protein>
<name>A0A0P9ECF0_9GAMM</name>
<evidence type="ECO:0000313" key="2">
    <source>
        <dbReference type="Proteomes" id="UP000183104"/>
    </source>
</evidence>
<dbReference type="AlphaFoldDB" id="A0A0P9ECF0"/>
<dbReference type="RefSeq" id="WP_054965892.1">
    <property type="nucleotide sequence ID" value="NZ_FMUN01000003.1"/>
</dbReference>
<reference evidence="2" key="1">
    <citation type="submission" date="2016-10" db="EMBL/GenBank/DDBJ databases">
        <authorList>
            <person name="Varghese N."/>
        </authorList>
    </citation>
    <scope>NUCLEOTIDE SEQUENCE [LARGE SCALE GENOMIC DNA]</scope>
    <source>
        <strain evidence="2">HL 19</strain>
    </source>
</reference>
<proteinExistence type="predicted"/>
<organism evidence="1 2">
    <name type="scientific">Thiohalorhabdus denitrificans</name>
    <dbReference type="NCBI Taxonomy" id="381306"/>
    <lineage>
        <taxon>Bacteria</taxon>
        <taxon>Pseudomonadati</taxon>
        <taxon>Pseudomonadota</taxon>
        <taxon>Gammaproteobacteria</taxon>
        <taxon>Thiohalorhabdales</taxon>
        <taxon>Thiohalorhabdaceae</taxon>
        <taxon>Thiohalorhabdus</taxon>
    </lineage>
</organism>